<evidence type="ECO:0000256" key="1">
    <source>
        <dbReference type="ARBA" id="ARBA00022723"/>
    </source>
</evidence>
<accession>A0ABQ3WWC8</accession>
<evidence type="ECO:0000256" key="2">
    <source>
        <dbReference type="ARBA" id="ARBA00022771"/>
    </source>
</evidence>
<name>A0ABQ3WWC8_9ACTN</name>
<keyword evidence="3" id="KW-0862">Zinc</keyword>
<dbReference type="Gene3D" id="1.20.120.910">
    <property type="entry name" value="DksA, coiled-coil domain"/>
    <property type="match status" value="1"/>
</dbReference>
<dbReference type="PANTHER" id="PTHR33823">
    <property type="entry name" value="RNA POLYMERASE-BINDING TRANSCRIPTION FACTOR DKSA-RELATED"/>
    <property type="match status" value="1"/>
</dbReference>
<dbReference type="PROSITE" id="PS01102">
    <property type="entry name" value="ZF_DKSA_1"/>
    <property type="match status" value="1"/>
</dbReference>
<feature type="zinc finger region" description="dksA C4-type" evidence="4">
    <location>
        <begin position="156"/>
        <end position="180"/>
    </location>
</feature>
<dbReference type="Pfam" id="PF01258">
    <property type="entry name" value="zf-dskA_traR"/>
    <property type="match status" value="1"/>
</dbReference>
<evidence type="ECO:0000256" key="4">
    <source>
        <dbReference type="PROSITE-ProRule" id="PRU00510"/>
    </source>
</evidence>
<sequence>MLRLLFRGGPVWDLRRWVSTGTTCGAGRDEGDPADGHRLGLREGQGDCMLVNGAVVAGKGASAAKGLRSVEEIEQIRVILQGRFEELNTEYEEAVAQNTRLRLVEIGDAAGDDQADSGSKTAERDAATSLLRTLLDRRTQAEHALHRLDEGTYGNCEGCSNPIPVERLEVFPSATTCVNCKQVRERRAS</sequence>
<dbReference type="EMBL" id="BOMF01000152">
    <property type="protein sequence ID" value="GID50602.1"/>
    <property type="molecule type" value="Genomic_DNA"/>
</dbReference>
<keyword evidence="5" id="KW-0175">Coiled coil</keyword>
<proteinExistence type="predicted"/>
<evidence type="ECO:0000256" key="5">
    <source>
        <dbReference type="SAM" id="Coils"/>
    </source>
</evidence>
<comment type="caution">
    <text evidence="7">The sequence shown here is derived from an EMBL/GenBank/DDBJ whole genome shotgun (WGS) entry which is preliminary data.</text>
</comment>
<evidence type="ECO:0000259" key="6">
    <source>
        <dbReference type="Pfam" id="PF01258"/>
    </source>
</evidence>
<dbReference type="SUPFAM" id="SSF57716">
    <property type="entry name" value="Glucocorticoid receptor-like (DNA-binding domain)"/>
    <property type="match status" value="1"/>
</dbReference>
<evidence type="ECO:0000256" key="3">
    <source>
        <dbReference type="ARBA" id="ARBA00022833"/>
    </source>
</evidence>
<feature type="domain" description="Zinc finger DksA/TraR C4-type" evidence="6">
    <location>
        <begin position="151"/>
        <end position="186"/>
    </location>
</feature>
<keyword evidence="1" id="KW-0479">Metal-binding</keyword>
<dbReference type="InterPro" id="IPR000962">
    <property type="entry name" value="Znf_DskA_TraR"/>
</dbReference>
<dbReference type="InterPro" id="IPR020458">
    <property type="entry name" value="Znf_DskA_TraR_CS"/>
</dbReference>
<dbReference type="PANTHER" id="PTHR33823:SF2">
    <property type="entry name" value="RNA POLYMERASE-BINDING TRANSCRIPTION FACTOR DKSA"/>
    <property type="match status" value="1"/>
</dbReference>
<organism evidence="7">
    <name type="scientific">Actinoplanes campanulatus</name>
    <dbReference type="NCBI Taxonomy" id="113559"/>
    <lineage>
        <taxon>Bacteria</taxon>
        <taxon>Bacillati</taxon>
        <taxon>Actinomycetota</taxon>
        <taxon>Actinomycetes</taxon>
        <taxon>Micromonosporales</taxon>
        <taxon>Micromonosporaceae</taxon>
        <taxon>Actinoplanes</taxon>
    </lineage>
</organism>
<keyword evidence="2" id="KW-0863">Zinc-finger</keyword>
<protein>
    <recommendedName>
        <fullName evidence="6">Zinc finger DksA/TraR C4-type domain-containing protein</fullName>
    </recommendedName>
</protein>
<gene>
    <name evidence="7" type="ORF">Aca07nite_78770</name>
</gene>
<dbReference type="PROSITE" id="PS51128">
    <property type="entry name" value="ZF_DKSA_2"/>
    <property type="match status" value="1"/>
</dbReference>
<feature type="coiled-coil region" evidence="5">
    <location>
        <begin position="70"/>
        <end position="104"/>
    </location>
</feature>
<evidence type="ECO:0000313" key="7">
    <source>
        <dbReference type="EMBL" id="GID50602.1"/>
    </source>
</evidence>
<reference evidence="7" key="1">
    <citation type="submission" date="2021-01" db="EMBL/GenBank/DDBJ databases">
        <title>Whole genome shotgun sequence of Actinoplanes capillaceus NBRC 16408.</title>
        <authorList>
            <person name="Komaki H."/>
            <person name="Tamura T."/>
        </authorList>
    </citation>
    <scope>NUCLEOTIDE SEQUENCE [LARGE SCALE GENOMIC DNA]</scope>
    <source>
        <strain evidence="7">NBRC 16408</strain>
    </source>
</reference>